<evidence type="ECO:0000313" key="3">
    <source>
        <dbReference type="EMBL" id="KAJ1969168.1"/>
    </source>
</evidence>
<name>A0A9W8AV51_9FUNG</name>
<dbReference type="SMART" id="SM00546">
    <property type="entry name" value="CUE"/>
    <property type="match status" value="1"/>
</dbReference>
<evidence type="ECO:0000256" key="1">
    <source>
        <dbReference type="SAM" id="MobiDB-lite"/>
    </source>
</evidence>
<sequence length="476" mass="50571">MSTTTEQNLQILKRMFPNIDAEVCESVLHANSGNLSTSITALLEMSGPEDSEHGSPSAGAGDNGATTAHSATKSSPAHGTHTATGNPDGSPRDTTISPQPSNSNESPSHSTTADSPNATTVQPTDTARETSQDEADTSRDEQIARDLQMALDLEEEERRSLAQSQPYSQGQTNEPPTLPQRPLYGPNGEYVNYDHLQQYGPPGQRPSTDDTQEFMNKVSNFTEQTRVKLSGFFNQMSAKINQALKSDDIDQSGSSATPLYHNHDRPGRPNRIIQDEEDDIQAYGGAPPPLPRRSTSARSEGPPIPPRSSLSQRASEESDRLTSAPHQAPSRSPVLIIPTSNAHHAGNSSQSSPLASATDRWVEDQAHTSGTQSAQQLRSNDFIETQATEVAAASTAAAHTQSNPTSGAGSDGVKSPATLLESSFVQSSNSSPSVGRGQEVSSSTPATATQTNTTSPPPADLLDVDNSWNVVDKHHP</sequence>
<dbReference type="PANTHER" id="PTHR16461">
    <property type="entry name" value="TOLL-INTERACTING PROTEIN"/>
    <property type="match status" value="1"/>
</dbReference>
<dbReference type="GO" id="GO:0006511">
    <property type="term" value="P:ubiquitin-dependent protein catabolic process"/>
    <property type="evidence" value="ECO:0007669"/>
    <property type="project" value="TreeGrafter"/>
</dbReference>
<feature type="compositionally biased region" description="Polar residues" evidence="1">
    <location>
        <begin position="161"/>
        <end position="175"/>
    </location>
</feature>
<dbReference type="Pfam" id="PF02845">
    <property type="entry name" value="CUE"/>
    <property type="match status" value="1"/>
</dbReference>
<gene>
    <name evidence="3" type="ORF">IWQ62_000799</name>
</gene>
<organism evidence="3 4">
    <name type="scientific">Dispira parvispora</name>
    <dbReference type="NCBI Taxonomy" id="1520584"/>
    <lineage>
        <taxon>Eukaryota</taxon>
        <taxon>Fungi</taxon>
        <taxon>Fungi incertae sedis</taxon>
        <taxon>Zoopagomycota</taxon>
        <taxon>Kickxellomycotina</taxon>
        <taxon>Dimargaritomycetes</taxon>
        <taxon>Dimargaritales</taxon>
        <taxon>Dimargaritaceae</taxon>
        <taxon>Dispira</taxon>
    </lineage>
</organism>
<dbReference type="InterPro" id="IPR009060">
    <property type="entry name" value="UBA-like_sf"/>
</dbReference>
<feature type="compositionally biased region" description="Polar residues" evidence="1">
    <location>
        <begin position="367"/>
        <end position="383"/>
    </location>
</feature>
<feature type="compositionally biased region" description="Low complexity" evidence="1">
    <location>
        <begin position="422"/>
        <end position="433"/>
    </location>
</feature>
<dbReference type="Proteomes" id="UP001150925">
    <property type="component" value="Unassembled WGS sequence"/>
</dbReference>
<feature type="compositionally biased region" description="Polar residues" evidence="1">
    <location>
        <begin position="64"/>
        <end position="96"/>
    </location>
</feature>
<feature type="region of interest" description="Disordered" evidence="1">
    <location>
        <begin position="45"/>
        <end position="211"/>
    </location>
</feature>
<dbReference type="PANTHER" id="PTHR16461:SF5">
    <property type="entry name" value="TOLL-INTERACTING PROTEIN"/>
    <property type="match status" value="1"/>
</dbReference>
<dbReference type="InterPro" id="IPR003892">
    <property type="entry name" value="CUE"/>
</dbReference>
<feature type="compositionally biased region" description="Low complexity" evidence="1">
    <location>
        <begin position="97"/>
        <end position="110"/>
    </location>
</feature>
<feature type="domain" description="CUE" evidence="2">
    <location>
        <begin position="4"/>
        <end position="47"/>
    </location>
</feature>
<dbReference type="EMBL" id="JANBPY010000087">
    <property type="protein sequence ID" value="KAJ1969168.1"/>
    <property type="molecule type" value="Genomic_DNA"/>
</dbReference>
<keyword evidence="4" id="KW-1185">Reference proteome</keyword>
<feature type="region of interest" description="Disordered" evidence="1">
    <location>
        <begin position="244"/>
        <end position="476"/>
    </location>
</feature>
<accession>A0A9W8AV51</accession>
<dbReference type="Gene3D" id="1.10.8.10">
    <property type="entry name" value="DNA helicase RuvA subunit, C-terminal domain"/>
    <property type="match status" value="1"/>
</dbReference>
<dbReference type="AlphaFoldDB" id="A0A9W8AV51"/>
<protein>
    <recommendedName>
        <fullName evidence="2">CUE domain-containing protein</fullName>
    </recommendedName>
</protein>
<dbReference type="PROSITE" id="PS51140">
    <property type="entry name" value="CUE"/>
    <property type="match status" value="1"/>
</dbReference>
<evidence type="ECO:0000259" key="2">
    <source>
        <dbReference type="PROSITE" id="PS51140"/>
    </source>
</evidence>
<feature type="compositionally biased region" description="Polar residues" evidence="1">
    <location>
        <begin position="338"/>
        <end position="355"/>
    </location>
</feature>
<proteinExistence type="predicted"/>
<feature type="compositionally biased region" description="Polar residues" evidence="1">
    <location>
        <begin position="111"/>
        <end position="125"/>
    </location>
</feature>
<feature type="compositionally biased region" description="Basic and acidic residues" evidence="1">
    <location>
        <begin position="126"/>
        <end position="144"/>
    </location>
</feature>
<dbReference type="OrthoDB" id="9942608at2759"/>
<dbReference type="GO" id="GO:0031624">
    <property type="term" value="F:ubiquitin conjugating enzyme binding"/>
    <property type="evidence" value="ECO:0007669"/>
    <property type="project" value="TreeGrafter"/>
</dbReference>
<reference evidence="3" key="1">
    <citation type="submission" date="2022-07" db="EMBL/GenBank/DDBJ databases">
        <title>Phylogenomic reconstructions and comparative analyses of Kickxellomycotina fungi.</title>
        <authorList>
            <person name="Reynolds N.K."/>
            <person name="Stajich J.E."/>
            <person name="Barry K."/>
            <person name="Grigoriev I.V."/>
            <person name="Crous P."/>
            <person name="Smith M.E."/>
        </authorList>
    </citation>
    <scope>NUCLEOTIDE SEQUENCE</scope>
    <source>
        <strain evidence="3">RSA 1196</strain>
    </source>
</reference>
<dbReference type="SUPFAM" id="SSF46934">
    <property type="entry name" value="UBA-like"/>
    <property type="match status" value="1"/>
</dbReference>
<feature type="compositionally biased region" description="Low complexity" evidence="1">
    <location>
        <begin position="384"/>
        <end position="402"/>
    </location>
</feature>
<comment type="caution">
    <text evidence="3">The sequence shown here is derived from an EMBL/GenBank/DDBJ whole genome shotgun (WGS) entry which is preliminary data.</text>
</comment>
<feature type="compositionally biased region" description="Low complexity" evidence="1">
    <location>
        <begin position="441"/>
        <end position="454"/>
    </location>
</feature>
<dbReference type="GO" id="GO:0043130">
    <property type="term" value="F:ubiquitin binding"/>
    <property type="evidence" value="ECO:0007669"/>
    <property type="project" value="InterPro"/>
</dbReference>
<dbReference type="GO" id="GO:0005737">
    <property type="term" value="C:cytoplasm"/>
    <property type="evidence" value="ECO:0007669"/>
    <property type="project" value="TreeGrafter"/>
</dbReference>
<evidence type="ECO:0000313" key="4">
    <source>
        <dbReference type="Proteomes" id="UP001150925"/>
    </source>
</evidence>